<dbReference type="AlphaFoldDB" id="A0AAE0HXH6"/>
<sequence length="481" mass="51774">MASPSVQNPPTQTESKSARKKKAAKAARPESPAPAATSTPEKAASVTANDNQDDFSDNVYIRELHKCVPPICTPSSKLNNFLTLSALRSIRAVNKKLTNASKIDHLVAEHGAKTLDELVSSKIINADQKAAYLKKPSLQAQLSQFEEQLAQHKKIEQENRTRLAEQKKALTEQFEKERAELVAEFKEKAEADAKAALKANFLILSQFLRLAAARRMEEPPNPSDESAALEGVLLHVYSGDEDAVSTMLKLVEGVDEQTRNTSDQVLQTTYATVKQLSIQHAYPEIAVQPESETEVKDEVQSDPTVVNASLTEIEEGSAEPLTNGRAQEATSVPSIPSTDVADSAANAAGESQPETSQDMTMSQEWVDVKVPRDPSETETGLDATPAAPAAPANAQSWADDHPEPTEAPATAPADSNDGFHQVQRNRGGNREGGYRGGRGGERGGYRGRGGFRGDGRGRGRGGQRGGQRGVPSRPRGADEQQ</sequence>
<accession>A0AAE0HXH6</accession>
<protein>
    <recommendedName>
        <fullName evidence="3">YAG7-like dimerisation domain-containing protein</fullName>
    </recommendedName>
</protein>
<evidence type="ECO:0000256" key="2">
    <source>
        <dbReference type="SAM" id="MobiDB-lite"/>
    </source>
</evidence>
<feature type="compositionally biased region" description="Polar residues" evidence="2">
    <location>
        <begin position="352"/>
        <end position="363"/>
    </location>
</feature>
<keyword evidence="1" id="KW-0175">Coiled coil</keyword>
<evidence type="ECO:0000256" key="1">
    <source>
        <dbReference type="SAM" id="Coils"/>
    </source>
</evidence>
<feature type="compositionally biased region" description="Polar residues" evidence="2">
    <location>
        <begin position="324"/>
        <end position="337"/>
    </location>
</feature>
<dbReference type="EMBL" id="JAUEDM010000006">
    <property type="protein sequence ID" value="KAK3314677.1"/>
    <property type="molecule type" value="Genomic_DNA"/>
</dbReference>
<evidence type="ECO:0000313" key="4">
    <source>
        <dbReference type="EMBL" id="KAK3314677.1"/>
    </source>
</evidence>
<feature type="compositionally biased region" description="Basic and acidic residues" evidence="2">
    <location>
        <begin position="366"/>
        <end position="375"/>
    </location>
</feature>
<organism evidence="4 5">
    <name type="scientific">Apodospora peruviana</name>
    <dbReference type="NCBI Taxonomy" id="516989"/>
    <lineage>
        <taxon>Eukaryota</taxon>
        <taxon>Fungi</taxon>
        <taxon>Dikarya</taxon>
        <taxon>Ascomycota</taxon>
        <taxon>Pezizomycotina</taxon>
        <taxon>Sordariomycetes</taxon>
        <taxon>Sordariomycetidae</taxon>
        <taxon>Sordariales</taxon>
        <taxon>Lasiosphaeriaceae</taxon>
        <taxon>Apodospora</taxon>
    </lineage>
</organism>
<feature type="coiled-coil region" evidence="1">
    <location>
        <begin position="135"/>
        <end position="184"/>
    </location>
</feature>
<feature type="domain" description="YAG7-like dimerisation" evidence="3">
    <location>
        <begin position="195"/>
        <end position="278"/>
    </location>
</feature>
<dbReference type="Proteomes" id="UP001283341">
    <property type="component" value="Unassembled WGS sequence"/>
</dbReference>
<name>A0AAE0HXH6_9PEZI</name>
<feature type="region of interest" description="Disordered" evidence="2">
    <location>
        <begin position="310"/>
        <end position="481"/>
    </location>
</feature>
<keyword evidence="5" id="KW-1185">Reference proteome</keyword>
<evidence type="ECO:0000313" key="5">
    <source>
        <dbReference type="Proteomes" id="UP001283341"/>
    </source>
</evidence>
<gene>
    <name evidence="4" type="ORF">B0H66DRAFT_318179</name>
</gene>
<evidence type="ECO:0000259" key="3">
    <source>
        <dbReference type="Pfam" id="PF26434"/>
    </source>
</evidence>
<feature type="compositionally biased region" description="Polar residues" evidence="2">
    <location>
        <begin position="1"/>
        <end position="12"/>
    </location>
</feature>
<reference evidence="4" key="1">
    <citation type="journal article" date="2023" name="Mol. Phylogenet. Evol.">
        <title>Genome-scale phylogeny and comparative genomics of the fungal order Sordariales.</title>
        <authorList>
            <person name="Hensen N."/>
            <person name="Bonometti L."/>
            <person name="Westerberg I."/>
            <person name="Brannstrom I.O."/>
            <person name="Guillou S."/>
            <person name="Cros-Aarteil S."/>
            <person name="Calhoun S."/>
            <person name="Haridas S."/>
            <person name="Kuo A."/>
            <person name="Mondo S."/>
            <person name="Pangilinan J."/>
            <person name="Riley R."/>
            <person name="LaButti K."/>
            <person name="Andreopoulos B."/>
            <person name="Lipzen A."/>
            <person name="Chen C."/>
            <person name="Yan M."/>
            <person name="Daum C."/>
            <person name="Ng V."/>
            <person name="Clum A."/>
            <person name="Steindorff A."/>
            <person name="Ohm R.A."/>
            <person name="Martin F."/>
            <person name="Silar P."/>
            <person name="Natvig D.O."/>
            <person name="Lalanne C."/>
            <person name="Gautier V."/>
            <person name="Ament-Velasquez S.L."/>
            <person name="Kruys A."/>
            <person name="Hutchinson M.I."/>
            <person name="Powell A.J."/>
            <person name="Barry K."/>
            <person name="Miller A.N."/>
            <person name="Grigoriev I.V."/>
            <person name="Debuchy R."/>
            <person name="Gladieux P."/>
            <person name="Hiltunen Thoren M."/>
            <person name="Johannesson H."/>
        </authorList>
    </citation>
    <scope>NUCLEOTIDE SEQUENCE</scope>
    <source>
        <strain evidence="4">CBS 118394</strain>
    </source>
</reference>
<reference evidence="4" key="2">
    <citation type="submission" date="2023-06" db="EMBL/GenBank/DDBJ databases">
        <authorList>
            <consortium name="Lawrence Berkeley National Laboratory"/>
            <person name="Haridas S."/>
            <person name="Hensen N."/>
            <person name="Bonometti L."/>
            <person name="Westerberg I."/>
            <person name="Brannstrom I.O."/>
            <person name="Guillou S."/>
            <person name="Cros-Aarteil S."/>
            <person name="Calhoun S."/>
            <person name="Kuo A."/>
            <person name="Mondo S."/>
            <person name="Pangilinan J."/>
            <person name="Riley R."/>
            <person name="Labutti K."/>
            <person name="Andreopoulos B."/>
            <person name="Lipzen A."/>
            <person name="Chen C."/>
            <person name="Yanf M."/>
            <person name="Daum C."/>
            <person name="Ng V."/>
            <person name="Clum A."/>
            <person name="Steindorff A."/>
            <person name="Ohm R."/>
            <person name="Martin F."/>
            <person name="Silar P."/>
            <person name="Natvig D."/>
            <person name="Lalanne C."/>
            <person name="Gautier V."/>
            <person name="Ament-Velasquez S.L."/>
            <person name="Kruys A."/>
            <person name="Hutchinson M.I."/>
            <person name="Powell A.J."/>
            <person name="Barry K."/>
            <person name="Miller A.N."/>
            <person name="Grigoriev I.V."/>
            <person name="Debuchy R."/>
            <person name="Gladieux P."/>
            <person name="Thoren M.H."/>
            <person name="Johannesson H."/>
        </authorList>
    </citation>
    <scope>NUCLEOTIDE SEQUENCE</scope>
    <source>
        <strain evidence="4">CBS 118394</strain>
    </source>
</reference>
<feature type="compositionally biased region" description="Basic and acidic residues" evidence="2">
    <location>
        <begin position="428"/>
        <end position="444"/>
    </location>
</feature>
<feature type="compositionally biased region" description="Low complexity" evidence="2">
    <location>
        <begin position="29"/>
        <end position="45"/>
    </location>
</feature>
<dbReference type="Pfam" id="PF26434">
    <property type="entry name" value="YAG7_C"/>
    <property type="match status" value="1"/>
</dbReference>
<dbReference type="InterPro" id="IPR058602">
    <property type="entry name" value="YAG7_dimerisation_dom"/>
</dbReference>
<feature type="region of interest" description="Disordered" evidence="2">
    <location>
        <begin position="1"/>
        <end position="52"/>
    </location>
</feature>
<comment type="caution">
    <text evidence="4">The sequence shown here is derived from an EMBL/GenBank/DDBJ whole genome shotgun (WGS) entry which is preliminary data.</text>
</comment>
<feature type="compositionally biased region" description="Low complexity" evidence="2">
    <location>
        <begin position="383"/>
        <end position="394"/>
    </location>
</feature>
<proteinExistence type="predicted"/>